<evidence type="ECO:0000313" key="3">
    <source>
        <dbReference type="EMBL" id="QED28832.1"/>
    </source>
</evidence>
<feature type="region of interest" description="Disordered" evidence="1">
    <location>
        <begin position="340"/>
        <end position="414"/>
    </location>
</feature>
<dbReference type="EMBL" id="CP042467">
    <property type="protein sequence ID" value="QED28832.1"/>
    <property type="molecule type" value="Genomic_DNA"/>
</dbReference>
<feature type="domain" description="Type II secretion system protein GspE N-terminal" evidence="2">
    <location>
        <begin position="58"/>
        <end position="149"/>
    </location>
</feature>
<dbReference type="SUPFAM" id="SSF160246">
    <property type="entry name" value="EspE N-terminal domain-like"/>
    <property type="match status" value="1"/>
</dbReference>
<dbReference type="RefSeq" id="WP_146961613.1">
    <property type="nucleotide sequence ID" value="NZ_CP042467.1"/>
</dbReference>
<evidence type="ECO:0000259" key="2">
    <source>
        <dbReference type="Pfam" id="PF05157"/>
    </source>
</evidence>
<dbReference type="Pfam" id="PF05157">
    <property type="entry name" value="MshEN"/>
    <property type="match status" value="1"/>
</dbReference>
<dbReference type="OrthoDB" id="5430167at2"/>
<dbReference type="Gene3D" id="3.30.300.160">
    <property type="entry name" value="Type II secretion system, protein E, N-terminal domain"/>
    <property type="match status" value="1"/>
</dbReference>
<keyword evidence="4" id="KW-1185">Reference proteome</keyword>
<protein>
    <recommendedName>
        <fullName evidence="2">Type II secretion system protein GspE N-terminal domain-containing protein</fullName>
    </recommendedName>
</protein>
<reference evidence="3 4" key="1">
    <citation type="submission" date="2019-08" db="EMBL/GenBank/DDBJ databases">
        <authorList>
            <person name="Liang Q."/>
        </authorList>
    </citation>
    <scope>NUCLEOTIDE SEQUENCE [LARGE SCALE GENOMIC DNA]</scope>
    <source>
        <strain evidence="3 4">V1718</strain>
    </source>
</reference>
<accession>A0A5B8XS96</accession>
<feature type="compositionally biased region" description="Basic and acidic residues" evidence="1">
    <location>
        <begin position="352"/>
        <end position="368"/>
    </location>
</feature>
<dbReference type="InterPro" id="IPR007831">
    <property type="entry name" value="T2SS_GspE_N"/>
</dbReference>
<feature type="compositionally biased region" description="Acidic residues" evidence="1">
    <location>
        <begin position="294"/>
        <end position="303"/>
    </location>
</feature>
<dbReference type="Proteomes" id="UP000321595">
    <property type="component" value="Chromosome"/>
</dbReference>
<dbReference type="AlphaFoldDB" id="A0A5B8XS96"/>
<feature type="region of interest" description="Disordered" evidence="1">
    <location>
        <begin position="291"/>
        <end position="321"/>
    </location>
</feature>
<name>A0A5B8XS96_9DELT</name>
<organism evidence="3 4">
    <name type="scientific">Microvenator marinus</name>
    <dbReference type="NCBI Taxonomy" id="2600177"/>
    <lineage>
        <taxon>Bacteria</taxon>
        <taxon>Deltaproteobacteria</taxon>
        <taxon>Bradymonadales</taxon>
        <taxon>Microvenatoraceae</taxon>
        <taxon>Microvenator</taxon>
    </lineage>
</organism>
<proteinExistence type="predicted"/>
<evidence type="ECO:0000256" key="1">
    <source>
        <dbReference type="SAM" id="MobiDB-lite"/>
    </source>
</evidence>
<gene>
    <name evidence="3" type="ORF">FRD01_16615</name>
</gene>
<evidence type="ECO:0000313" key="4">
    <source>
        <dbReference type="Proteomes" id="UP000321595"/>
    </source>
</evidence>
<feature type="compositionally biased region" description="Basic and acidic residues" evidence="1">
    <location>
        <begin position="378"/>
        <end position="413"/>
    </location>
</feature>
<sequence length="458" mass="50372">MIDDSELAQGILEAGLVDRDVLMEVAHHRSSERNLYYTLLDRQVVEERDLVRLAGKILNVPTVRLERISIEPEVLDMVPASMANRNRVIPLSIEKEGGEKRLVLGMIDPIDVLAMDEVSTHTGIDIRPVLVGPTELEAALIKVYTRRRSADAEIPIPEMPVAEINAVDPNDPFSDIGELALEAIDNAGWEEFFDSAAEVSVEDSAVISQDMRDRPASGVFEVGEDDEDGIPSIDMIEMVPATSQGKEDPLDEWEVDDAITNTPTNKVDAVTQRRAGKSQIVSAADAMNLFADPPAEDDEDVGEPTERKSFDELSESNVLEKTGKTTVGIGVAHLDESAAGRAALRAPKAKTAHTDRLKRDEGKKRSDTDYGELGRQILKSEIEKDAEKETDVREGEGEDPKTERKSDDKKTDLKSIAIPDDADLRLVLQGLVNTLLEKEVVDSKTIRDILALAKSPRR</sequence>
<dbReference type="InterPro" id="IPR037257">
    <property type="entry name" value="T2SS_E_N_sf"/>
</dbReference>
<dbReference type="KEGG" id="bbae:FRD01_16615"/>